<dbReference type="PANTHER" id="PTHR11866">
    <property type="entry name" value="G-PROTEIN COUPLED RECEPTOR FAMILY 1 MEMBER"/>
    <property type="match status" value="1"/>
</dbReference>
<organism evidence="15 16">
    <name type="scientific">Ceutorhynchus assimilis</name>
    <name type="common">cabbage seed weevil</name>
    <dbReference type="NCBI Taxonomy" id="467358"/>
    <lineage>
        <taxon>Eukaryota</taxon>
        <taxon>Metazoa</taxon>
        <taxon>Ecdysozoa</taxon>
        <taxon>Arthropoda</taxon>
        <taxon>Hexapoda</taxon>
        <taxon>Insecta</taxon>
        <taxon>Pterygota</taxon>
        <taxon>Neoptera</taxon>
        <taxon>Endopterygota</taxon>
        <taxon>Coleoptera</taxon>
        <taxon>Polyphaga</taxon>
        <taxon>Cucujiformia</taxon>
        <taxon>Curculionidae</taxon>
        <taxon>Ceutorhynchinae</taxon>
        <taxon>Ceutorhynchus</taxon>
    </lineage>
</organism>
<dbReference type="GO" id="GO:0005886">
    <property type="term" value="C:plasma membrane"/>
    <property type="evidence" value="ECO:0007669"/>
    <property type="project" value="UniProtKB-SubCell"/>
</dbReference>
<evidence type="ECO:0000256" key="6">
    <source>
        <dbReference type="ARBA" id="ARBA00023040"/>
    </source>
</evidence>
<dbReference type="PRINTS" id="PR00237">
    <property type="entry name" value="GPCRRHODOPSN"/>
</dbReference>
<dbReference type="PANTHER" id="PTHR11866:SF16">
    <property type="entry name" value="PROSTAGLANDIN E2 RECEPTOR EP4 SUBTYPE-LIKE PROTEIN"/>
    <property type="match status" value="1"/>
</dbReference>
<dbReference type="GO" id="GO:0004930">
    <property type="term" value="F:G protein-coupled receptor activity"/>
    <property type="evidence" value="ECO:0007669"/>
    <property type="project" value="UniProtKB-KW"/>
</dbReference>
<feature type="domain" description="G-protein coupled receptors family 1 profile" evidence="14">
    <location>
        <begin position="41"/>
        <end position="306"/>
    </location>
</feature>
<evidence type="ECO:0000256" key="12">
    <source>
        <dbReference type="SAM" id="MobiDB-lite"/>
    </source>
</evidence>
<keyword evidence="5 13" id="KW-1133">Transmembrane helix</keyword>
<proteinExistence type="inferred from homology"/>
<keyword evidence="6 11" id="KW-0297">G-protein coupled receptor</keyword>
<dbReference type="SUPFAM" id="SSF81321">
    <property type="entry name" value="Family A G protein-coupled receptor-like"/>
    <property type="match status" value="1"/>
</dbReference>
<feature type="region of interest" description="Disordered" evidence="12">
    <location>
        <begin position="333"/>
        <end position="356"/>
    </location>
</feature>
<feature type="transmembrane region" description="Helical" evidence="13">
    <location>
        <begin position="185"/>
        <end position="210"/>
    </location>
</feature>
<evidence type="ECO:0000256" key="13">
    <source>
        <dbReference type="SAM" id="Phobius"/>
    </source>
</evidence>
<evidence type="ECO:0000259" key="14">
    <source>
        <dbReference type="PROSITE" id="PS50262"/>
    </source>
</evidence>
<evidence type="ECO:0000256" key="4">
    <source>
        <dbReference type="ARBA" id="ARBA00022692"/>
    </source>
</evidence>
<feature type="transmembrane region" description="Helical" evidence="13">
    <location>
        <begin position="101"/>
        <end position="122"/>
    </location>
</feature>
<keyword evidence="9" id="KW-0325">Glycoprotein</keyword>
<sequence>MTNNTMNLTTITTEVIKTPHPMSGFVIQVLVTLSFIIGIVGNMTALVILYRSAKRRNKKHVLLLRWLAINDLTAAVGMLTVTNLKRYEVLPEYWTCTALVILRGFGIGSGIVALIMALERWFALTRPFLYHKLVTYDVLKRTLCSLWLGALLMTYSPLLGFGLYYDFEKEKCSRYRFAVTPKDKGYAWLNFAVGGLVCLCIALCNIAVVLELSKIRLQNTVLVRRISRSLIVNNRTGASRHHQTPEEVAFAKLMAYISVIFIVCWGPQIITVPIAQLGDTSRASRIFTHIADMCMAFYFTLDPFVYVLQRYIERGNMGFTWCFLKRQKSTTSLPTTTTTAGEPLKWNTDTRTDHLV</sequence>
<dbReference type="PROSITE" id="PS00237">
    <property type="entry name" value="G_PROTEIN_RECEP_F1_1"/>
    <property type="match status" value="1"/>
</dbReference>
<protein>
    <recommendedName>
        <fullName evidence="14">G-protein coupled receptors family 1 profile domain-containing protein</fullName>
    </recommendedName>
</protein>
<evidence type="ECO:0000256" key="2">
    <source>
        <dbReference type="ARBA" id="ARBA00010663"/>
    </source>
</evidence>
<evidence type="ECO:0000256" key="10">
    <source>
        <dbReference type="ARBA" id="ARBA00023224"/>
    </source>
</evidence>
<dbReference type="PROSITE" id="PS50262">
    <property type="entry name" value="G_PROTEIN_RECEP_F1_2"/>
    <property type="match status" value="1"/>
</dbReference>
<dbReference type="InterPro" id="IPR008365">
    <property type="entry name" value="Prostanoid_rcpt"/>
</dbReference>
<feature type="transmembrane region" description="Helical" evidence="13">
    <location>
        <begin position="25"/>
        <end position="50"/>
    </location>
</feature>
<dbReference type="GO" id="GO:0007204">
    <property type="term" value="P:positive regulation of cytosolic calcium ion concentration"/>
    <property type="evidence" value="ECO:0007669"/>
    <property type="project" value="TreeGrafter"/>
</dbReference>
<evidence type="ECO:0000313" key="16">
    <source>
        <dbReference type="Proteomes" id="UP001152799"/>
    </source>
</evidence>
<evidence type="ECO:0000256" key="3">
    <source>
        <dbReference type="ARBA" id="ARBA00022475"/>
    </source>
</evidence>
<evidence type="ECO:0000256" key="5">
    <source>
        <dbReference type="ARBA" id="ARBA00022989"/>
    </source>
</evidence>
<dbReference type="InterPro" id="IPR000276">
    <property type="entry name" value="GPCR_Rhodpsn"/>
</dbReference>
<evidence type="ECO:0000256" key="9">
    <source>
        <dbReference type="ARBA" id="ARBA00023180"/>
    </source>
</evidence>
<reference evidence="15" key="1">
    <citation type="submission" date="2022-01" db="EMBL/GenBank/DDBJ databases">
        <authorList>
            <person name="King R."/>
        </authorList>
    </citation>
    <scope>NUCLEOTIDE SEQUENCE</scope>
</reference>
<evidence type="ECO:0000313" key="15">
    <source>
        <dbReference type="EMBL" id="CAG9760035.1"/>
    </source>
</evidence>
<feature type="transmembrane region" description="Helical" evidence="13">
    <location>
        <begin position="286"/>
        <end position="308"/>
    </location>
</feature>
<keyword evidence="16" id="KW-1185">Reference proteome</keyword>
<dbReference type="Gene3D" id="1.20.1070.10">
    <property type="entry name" value="Rhodopsin 7-helix transmembrane proteins"/>
    <property type="match status" value="1"/>
</dbReference>
<feature type="transmembrane region" description="Helical" evidence="13">
    <location>
        <begin position="143"/>
        <end position="165"/>
    </location>
</feature>
<dbReference type="Pfam" id="PF00001">
    <property type="entry name" value="7tm_1"/>
    <property type="match status" value="1"/>
</dbReference>
<dbReference type="AlphaFoldDB" id="A0A9N9MGV6"/>
<evidence type="ECO:0000256" key="11">
    <source>
        <dbReference type="RuleBase" id="RU000688"/>
    </source>
</evidence>
<name>A0A9N9MGV6_9CUCU</name>
<comment type="similarity">
    <text evidence="2 11">Belongs to the G-protein coupled receptor 1 family.</text>
</comment>
<evidence type="ECO:0000256" key="1">
    <source>
        <dbReference type="ARBA" id="ARBA00004651"/>
    </source>
</evidence>
<dbReference type="Proteomes" id="UP001152799">
    <property type="component" value="Chromosome 1"/>
</dbReference>
<feature type="transmembrane region" description="Helical" evidence="13">
    <location>
        <begin position="253"/>
        <end position="274"/>
    </location>
</feature>
<dbReference type="OrthoDB" id="5959154at2759"/>
<keyword evidence="8 11" id="KW-0675">Receptor</keyword>
<comment type="subcellular location">
    <subcellularLocation>
        <location evidence="1">Cell membrane</location>
        <topology evidence="1">Multi-pass membrane protein</topology>
    </subcellularLocation>
</comment>
<gene>
    <name evidence="15" type="ORF">CEUTPL_LOCUS771</name>
</gene>
<dbReference type="EMBL" id="OU892277">
    <property type="protein sequence ID" value="CAG9760035.1"/>
    <property type="molecule type" value="Genomic_DNA"/>
</dbReference>
<keyword evidence="4 11" id="KW-0812">Transmembrane</keyword>
<evidence type="ECO:0000256" key="7">
    <source>
        <dbReference type="ARBA" id="ARBA00023136"/>
    </source>
</evidence>
<keyword evidence="7 13" id="KW-0472">Membrane</keyword>
<keyword evidence="10 11" id="KW-0807">Transducer</keyword>
<keyword evidence="3" id="KW-1003">Cell membrane</keyword>
<evidence type="ECO:0000256" key="8">
    <source>
        <dbReference type="ARBA" id="ARBA00023170"/>
    </source>
</evidence>
<dbReference type="InterPro" id="IPR017452">
    <property type="entry name" value="GPCR_Rhodpsn_7TM"/>
</dbReference>
<accession>A0A9N9MGV6</accession>
<feature type="transmembrane region" description="Helical" evidence="13">
    <location>
        <begin position="62"/>
        <end position="81"/>
    </location>
</feature>
<dbReference type="GO" id="GO:0007189">
    <property type="term" value="P:adenylate cyclase-activating G protein-coupled receptor signaling pathway"/>
    <property type="evidence" value="ECO:0007669"/>
    <property type="project" value="TreeGrafter"/>
</dbReference>